<dbReference type="AlphaFoldDB" id="H5UQ49"/>
<dbReference type="SUPFAM" id="SSF51735">
    <property type="entry name" value="NAD(P)-binding Rossmann-fold domains"/>
    <property type="match status" value="1"/>
</dbReference>
<dbReference type="InterPro" id="IPR010099">
    <property type="entry name" value="SDR39U1"/>
</dbReference>
<dbReference type="eggNOG" id="COG1090">
    <property type="taxonomic scope" value="Bacteria"/>
</dbReference>
<dbReference type="EMBL" id="BAFE01000027">
    <property type="protein sequence ID" value="GAB47854.1"/>
    <property type="molecule type" value="Genomic_DNA"/>
</dbReference>
<feature type="domain" description="NAD-dependent epimerase/dehydratase" evidence="2">
    <location>
        <begin position="2"/>
        <end position="218"/>
    </location>
</feature>
<protein>
    <recommendedName>
        <fullName evidence="6">TIGR01777 family protein</fullName>
    </recommendedName>
</protein>
<evidence type="ECO:0000259" key="3">
    <source>
        <dbReference type="Pfam" id="PF08338"/>
    </source>
</evidence>
<dbReference type="Pfam" id="PF01370">
    <property type="entry name" value="Epimerase"/>
    <property type="match status" value="1"/>
</dbReference>
<keyword evidence="5" id="KW-1185">Reference proteome</keyword>
<dbReference type="PANTHER" id="PTHR11092">
    <property type="entry name" value="SUGAR NUCLEOTIDE EPIMERASE RELATED"/>
    <property type="match status" value="1"/>
</dbReference>
<dbReference type="PANTHER" id="PTHR11092:SF0">
    <property type="entry name" value="EPIMERASE FAMILY PROTEIN SDR39U1"/>
    <property type="match status" value="1"/>
</dbReference>
<gene>
    <name evidence="4" type="ORF">MOPEL_029_01360</name>
</gene>
<organism evidence="4 5">
    <name type="scientific">Mobilicoccus pelagius NBRC 104925</name>
    <dbReference type="NCBI Taxonomy" id="1089455"/>
    <lineage>
        <taxon>Bacteria</taxon>
        <taxon>Bacillati</taxon>
        <taxon>Actinomycetota</taxon>
        <taxon>Actinomycetes</taxon>
        <taxon>Micrococcales</taxon>
        <taxon>Dermatophilaceae</taxon>
        <taxon>Mobilicoccus</taxon>
    </lineage>
</organism>
<comment type="similarity">
    <text evidence="1">Belongs to the NAD(P)-dependent epimerase/dehydratase family. SDR39U1 subfamily.</text>
</comment>
<dbReference type="Pfam" id="PF08338">
    <property type="entry name" value="DUF1731"/>
    <property type="match status" value="1"/>
</dbReference>
<dbReference type="NCBIfam" id="TIGR01777">
    <property type="entry name" value="yfcH"/>
    <property type="match status" value="1"/>
</dbReference>
<dbReference type="InterPro" id="IPR013549">
    <property type="entry name" value="DUF1731"/>
</dbReference>
<dbReference type="InterPro" id="IPR001509">
    <property type="entry name" value="Epimerase_deHydtase"/>
</dbReference>
<reference evidence="4 5" key="1">
    <citation type="submission" date="2012-02" db="EMBL/GenBank/DDBJ databases">
        <title>Whole genome shotgun sequence of Mobilicoccus pelagius NBRC 104925.</title>
        <authorList>
            <person name="Yoshida Y."/>
            <person name="Hosoyama A."/>
            <person name="Tsuchikane K."/>
            <person name="Katsumata H."/>
            <person name="Yamazaki S."/>
            <person name="Fujita N."/>
        </authorList>
    </citation>
    <scope>NUCLEOTIDE SEQUENCE [LARGE SCALE GENOMIC DNA]</scope>
    <source>
        <strain evidence="4 5">NBRC 104925</strain>
    </source>
</reference>
<dbReference type="InterPro" id="IPR036291">
    <property type="entry name" value="NAD(P)-bd_dom_sf"/>
</dbReference>
<evidence type="ECO:0000313" key="4">
    <source>
        <dbReference type="EMBL" id="GAB47854.1"/>
    </source>
</evidence>
<evidence type="ECO:0000256" key="1">
    <source>
        <dbReference type="ARBA" id="ARBA00009353"/>
    </source>
</evidence>
<comment type="caution">
    <text evidence="4">The sequence shown here is derived from an EMBL/GenBank/DDBJ whole genome shotgun (WGS) entry which is preliminary data.</text>
</comment>
<name>H5UQ49_9MICO</name>
<sequence>MAITGASGLIGSVLSQRLAARGDRVVHLVRRQARSSAEREWIPGAPLDPTVLDDVDAVVHLAGAGVGDKRWTAKYRRTIRRSRIDGTRTLAQAVLTLDRPVRVVSGSAVGIYGSDRGEELLTETSTAGKGFLADVVRAWEAEMRPAREAGVPVAFARTGIVLSPDGGAMERVLPLARLGLGGPLGDGQQWWPLVTLDDEVSALLWLVDHPQITGPVNIALPDPVRQGEFMALLGEELHRPAVLPAPAFALRAMLGQFADDILGSQRVRPDVLLDSGFTFASPTGETAAQWLVTRDKE</sequence>
<dbReference type="Gene3D" id="3.40.50.720">
    <property type="entry name" value="NAD(P)-binding Rossmann-like Domain"/>
    <property type="match status" value="1"/>
</dbReference>
<evidence type="ECO:0000313" key="5">
    <source>
        <dbReference type="Proteomes" id="UP000004367"/>
    </source>
</evidence>
<evidence type="ECO:0000259" key="2">
    <source>
        <dbReference type="Pfam" id="PF01370"/>
    </source>
</evidence>
<dbReference type="Proteomes" id="UP000004367">
    <property type="component" value="Unassembled WGS sequence"/>
</dbReference>
<evidence type="ECO:0008006" key="6">
    <source>
        <dbReference type="Google" id="ProtNLM"/>
    </source>
</evidence>
<dbReference type="STRING" id="1089455.MOPEL_029_01360"/>
<accession>H5UQ49</accession>
<feature type="domain" description="DUF1731" evidence="3">
    <location>
        <begin position="245"/>
        <end position="291"/>
    </location>
</feature>
<proteinExistence type="inferred from homology"/>